<organism evidence="2 3">
    <name type="scientific">Rhynchophorus ferrugineus</name>
    <name type="common">Red palm weevil</name>
    <name type="synonym">Curculio ferrugineus</name>
    <dbReference type="NCBI Taxonomy" id="354439"/>
    <lineage>
        <taxon>Eukaryota</taxon>
        <taxon>Metazoa</taxon>
        <taxon>Ecdysozoa</taxon>
        <taxon>Arthropoda</taxon>
        <taxon>Hexapoda</taxon>
        <taxon>Insecta</taxon>
        <taxon>Pterygota</taxon>
        <taxon>Neoptera</taxon>
        <taxon>Endopterygota</taxon>
        <taxon>Coleoptera</taxon>
        <taxon>Polyphaga</taxon>
        <taxon>Cucujiformia</taxon>
        <taxon>Curculionidae</taxon>
        <taxon>Dryophthorinae</taxon>
        <taxon>Rhynchophorus</taxon>
    </lineage>
</organism>
<dbReference type="Proteomes" id="UP000625711">
    <property type="component" value="Unassembled WGS sequence"/>
</dbReference>
<dbReference type="AlphaFoldDB" id="A0A834M7Z0"/>
<name>A0A834M7Z0_RHYFE</name>
<evidence type="ECO:0008006" key="4">
    <source>
        <dbReference type="Google" id="ProtNLM"/>
    </source>
</evidence>
<sequence>MSKKTPKKGKYSTENPNSSTGFSPVTLTISPAITSPQKNLTGTARVIKDIVADLYNNIQRWNALHIKGCGIVKQVASLKADESNKFSLQIDEQLTELFNIVQKFQENIAIFSTIENQIDAVERLPNISNPVFFSLEVITISKLIKSICLAYKKEFQAKLSILENIGFSKTKKEAMFFAVYWTHQIHVSRNINFQLESLLVETGHRPII</sequence>
<protein>
    <recommendedName>
        <fullName evidence="4">Cyclin-dependent kinase 2-interacting protein</fullName>
    </recommendedName>
</protein>
<evidence type="ECO:0000313" key="3">
    <source>
        <dbReference type="Proteomes" id="UP000625711"/>
    </source>
</evidence>
<accession>A0A834M7Z0</accession>
<feature type="compositionally biased region" description="Basic residues" evidence="1">
    <location>
        <begin position="1"/>
        <end position="10"/>
    </location>
</feature>
<keyword evidence="3" id="KW-1185">Reference proteome</keyword>
<feature type="region of interest" description="Disordered" evidence="1">
    <location>
        <begin position="1"/>
        <end position="23"/>
    </location>
</feature>
<evidence type="ECO:0000313" key="2">
    <source>
        <dbReference type="EMBL" id="KAF7275261.1"/>
    </source>
</evidence>
<proteinExistence type="predicted"/>
<reference evidence="2" key="1">
    <citation type="submission" date="2020-08" db="EMBL/GenBank/DDBJ databases">
        <title>Genome sequencing and assembly of the red palm weevil Rhynchophorus ferrugineus.</title>
        <authorList>
            <person name="Dias G.B."/>
            <person name="Bergman C.M."/>
            <person name="Manee M."/>
        </authorList>
    </citation>
    <scope>NUCLEOTIDE SEQUENCE</scope>
    <source>
        <strain evidence="2">AA-2017</strain>
        <tissue evidence="2">Whole larva</tissue>
    </source>
</reference>
<feature type="compositionally biased region" description="Polar residues" evidence="1">
    <location>
        <begin position="12"/>
        <end position="23"/>
    </location>
</feature>
<dbReference type="EMBL" id="JAACXV010010946">
    <property type="protein sequence ID" value="KAF7275261.1"/>
    <property type="molecule type" value="Genomic_DNA"/>
</dbReference>
<gene>
    <name evidence="2" type="ORF">GWI33_012030</name>
</gene>
<evidence type="ECO:0000256" key="1">
    <source>
        <dbReference type="SAM" id="MobiDB-lite"/>
    </source>
</evidence>
<comment type="caution">
    <text evidence="2">The sequence shown here is derived from an EMBL/GenBank/DDBJ whole genome shotgun (WGS) entry which is preliminary data.</text>
</comment>
<dbReference type="OrthoDB" id="17066at2759"/>